<dbReference type="SUPFAM" id="SSF49899">
    <property type="entry name" value="Concanavalin A-like lectins/glucanases"/>
    <property type="match status" value="2"/>
</dbReference>
<evidence type="ECO:0000313" key="3">
    <source>
        <dbReference type="Proteomes" id="UP000188181"/>
    </source>
</evidence>
<dbReference type="Pfam" id="PF13385">
    <property type="entry name" value="Laminin_G_3"/>
    <property type="match status" value="2"/>
</dbReference>
<evidence type="ECO:0008006" key="4">
    <source>
        <dbReference type="Google" id="ProtNLM"/>
    </source>
</evidence>
<name>A0A1Q2MBE1_9BACT</name>
<dbReference type="KEGG" id="pbas:SMSP2_00182"/>
<dbReference type="Proteomes" id="UP000188181">
    <property type="component" value="Chromosome"/>
</dbReference>
<evidence type="ECO:0000313" key="2">
    <source>
        <dbReference type="EMBL" id="AQQ69848.1"/>
    </source>
</evidence>
<organism evidence="2 3">
    <name type="scientific">Limihaloglobus sulfuriphilus</name>
    <dbReference type="NCBI Taxonomy" id="1851148"/>
    <lineage>
        <taxon>Bacteria</taxon>
        <taxon>Pseudomonadati</taxon>
        <taxon>Planctomycetota</taxon>
        <taxon>Phycisphaerae</taxon>
        <taxon>Sedimentisphaerales</taxon>
        <taxon>Sedimentisphaeraceae</taxon>
        <taxon>Limihaloglobus</taxon>
    </lineage>
</organism>
<keyword evidence="1" id="KW-0732">Signal</keyword>
<keyword evidence="3" id="KW-1185">Reference proteome</keyword>
<dbReference type="Gene3D" id="2.60.120.200">
    <property type="match status" value="2"/>
</dbReference>
<feature type="chain" id="PRO_5012456326" description="LamG-like jellyroll fold domain-containing protein" evidence="1">
    <location>
        <begin position="21"/>
        <end position="561"/>
    </location>
</feature>
<gene>
    <name evidence="2" type="ORF">SMSP2_00182</name>
</gene>
<dbReference type="STRING" id="1851148.SMSP2_00182"/>
<dbReference type="OrthoDB" id="127107at2"/>
<feature type="signal peptide" evidence="1">
    <location>
        <begin position="1"/>
        <end position="20"/>
    </location>
</feature>
<accession>A0A1Q2MBE1</accession>
<evidence type="ECO:0000256" key="1">
    <source>
        <dbReference type="SAM" id="SignalP"/>
    </source>
</evidence>
<reference evidence="3" key="1">
    <citation type="submission" date="2017-02" db="EMBL/GenBank/DDBJ databases">
        <title>Comparative genomics and description of representatives of a novel lineage of planctomycetes thriving in anoxic sediments.</title>
        <authorList>
            <person name="Spring S."/>
            <person name="Bunk B."/>
            <person name="Sproer C."/>
        </authorList>
    </citation>
    <scope>NUCLEOTIDE SEQUENCE [LARGE SCALE GENOMIC DNA]</scope>
    <source>
        <strain evidence="3">SM-Chi-D1</strain>
    </source>
</reference>
<dbReference type="InterPro" id="IPR013320">
    <property type="entry name" value="ConA-like_dom_sf"/>
</dbReference>
<dbReference type="EMBL" id="CP019646">
    <property type="protein sequence ID" value="AQQ69848.1"/>
    <property type="molecule type" value="Genomic_DNA"/>
</dbReference>
<dbReference type="AlphaFoldDB" id="A0A1Q2MBE1"/>
<protein>
    <recommendedName>
        <fullName evidence="4">LamG-like jellyroll fold domain-containing protein</fullName>
    </recommendedName>
</protein>
<proteinExistence type="predicted"/>
<sequence length="561" mass="62061">MTKKLLFIMIATAAVSLTYAETIGYWPFEENSGQFANCPPALAGALPFRLGSSGSAWQDPEWSTDGYSGNCLHFMSAAGRPDGELDLIRPEPETDVSMYNTDTFTVEAWIKLDSIPDNTFDYYNPYQIICFGGVDSESANKYAYFLRVTQRSEGVGMLNGYFYSSDGTGYSFIHSADLLVGQWYHVAFAVDGSSTTDNVSIWVNGAEEVNSAAASPRTDLAITGESLAVGTNWLRQRGFNGYIDELRISDTRLATSELMINGGSVNIPEPQRETLAWWRFEEQAGQIAHCEPGMSDISMRLGTSDSDWHDCDWVAEGISGGGVMCYSDIDTGTLGYLTVDAADEAKVPTLMTESFTVEACIWPQYIPLLNQAGTGAEFGFYDPFSIFDIKEWSSEATVTGDNSMFCLIRFMPNETGEFGRLEAAWYDDDTMRTILHNSTDIPQQEWTHVAFAYDATKAYDNATLYVNGVGTSFSTSRLPRTDQILPKLTIGGMWAGNYVKRGFWGMIDEVRITNKALTSQELLLPENPHGLDAVYLDGDLNRDLYVDTADLALMAENWLAN</sequence>
<dbReference type="RefSeq" id="WP_146682153.1">
    <property type="nucleotide sequence ID" value="NZ_CP019646.1"/>
</dbReference>